<feature type="non-terminal residue" evidence="3">
    <location>
        <position position="168"/>
    </location>
</feature>
<proteinExistence type="predicted"/>
<dbReference type="PANTHER" id="PTHR35596">
    <property type="entry name" value="DUF2263 DOMAIN-CONTAINING PROTEIN"/>
    <property type="match status" value="1"/>
</dbReference>
<organism evidence="3 4">
    <name type="scientific">Tolypocladium paradoxum</name>
    <dbReference type="NCBI Taxonomy" id="94208"/>
    <lineage>
        <taxon>Eukaryota</taxon>
        <taxon>Fungi</taxon>
        <taxon>Dikarya</taxon>
        <taxon>Ascomycota</taxon>
        <taxon>Pezizomycotina</taxon>
        <taxon>Sordariomycetes</taxon>
        <taxon>Hypocreomycetidae</taxon>
        <taxon>Hypocreales</taxon>
        <taxon>Ophiocordycipitaceae</taxon>
        <taxon>Tolypocladium</taxon>
    </lineage>
</organism>
<dbReference type="Gene3D" id="3.40.220.10">
    <property type="entry name" value="Leucine Aminopeptidase, subunit E, domain 1"/>
    <property type="match status" value="1"/>
</dbReference>
<dbReference type="AlphaFoldDB" id="A0A2S4L0C0"/>
<dbReference type="InterPro" id="IPR019261">
    <property type="entry name" value="PARG_cat_microbial"/>
</dbReference>
<evidence type="ECO:0000313" key="3">
    <source>
        <dbReference type="EMBL" id="POR35900.1"/>
    </source>
</evidence>
<accession>A0A2S4L0C0</accession>
<dbReference type="PANTHER" id="PTHR35596:SF1">
    <property type="entry name" value="MICROBIAL-TYPE PARG CATALYTIC DOMAIN-CONTAINING PROTEIN"/>
    <property type="match status" value="1"/>
</dbReference>
<name>A0A2S4L0C0_9HYPO</name>
<dbReference type="STRING" id="94208.A0A2S4L0C0"/>
<dbReference type="InterPro" id="IPR043472">
    <property type="entry name" value="Macro_dom-like"/>
</dbReference>
<feature type="domain" description="Microbial-type PARG catalytic" evidence="2">
    <location>
        <begin position="81"/>
        <end position="155"/>
    </location>
</feature>
<dbReference type="EMBL" id="PKSG01000386">
    <property type="protein sequence ID" value="POR35900.1"/>
    <property type="molecule type" value="Genomic_DNA"/>
</dbReference>
<dbReference type="Proteomes" id="UP000237481">
    <property type="component" value="Unassembled WGS sequence"/>
</dbReference>
<comment type="caution">
    <text evidence="3">The sequence shown here is derived from an EMBL/GenBank/DDBJ whole genome shotgun (WGS) entry which is preliminary data.</text>
</comment>
<dbReference type="OrthoDB" id="9985428at2759"/>
<keyword evidence="4" id="KW-1185">Reference proteome</keyword>
<evidence type="ECO:0000259" key="2">
    <source>
        <dbReference type="Pfam" id="PF10021"/>
    </source>
</evidence>
<gene>
    <name evidence="3" type="ORF">TPAR_03890</name>
</gene>
<evidence type="ECO:0000256" key="1">
    <source>
        <dbReference type="SAM" id="MobiDB-lite"/>
    </source>
</evidence>
<dbReference type="Pfam" id="PF10021">
    <property type="entry name" value="PARG_cat_microb"/>
    <property type="match status" value="1"/>
</dbReference>
<evidence type="ECO:0000313" key="4">
    <source>
        <dbReference type="Proteomes" id="UP000237481"/>
    </source>
</evidence>
<feature type="region of interest" description="Disordered" evidence="1">
    <location>
        <begin position="46"/>
        <end position="82"/>
    </location>
</feature>
<reference evidence="3 4" key="1">
    <citation type="submission" date="2018-01" db="EMBL/GenBank/DDBJ databases">
        <title>Harnessing the power of phylogenomics to disentangle the directionality and signatures of interkingdom host jumping in the parasitic fungal genus Tolypocladium.</title>
        <authorList>
            <person name="Quandt C.A."/>
            <person name="Patterson W."/>
            <person name="Spatafora J.W."/>
        </authorList>
    </citation>
    <scope>NUCLEOTIDE SEQUENCE [LARGE SCALE GENOMIC DNA]</scope>
    <source>
        <strain evidence="3 4">NRBC 100945</strain>
    </source>
</reference>
<sequence length="168" mass="17584">MAASRNKAARASARDARAKEAKAFINKTLPALLRSNARARRGVAAAEVIVDPPPVENTGSAGQQAGDGDVGKGKKAPPPPMRITLRVTDTLAAASRLSKSTPTSTSRPRPARVAILNMASPLRPGGGVLTGATSQEEQLCTRTTRYASLRESFYRLPDVGGVLTPDVL</sequence>
<protein>
    <recommendedName>
        <fullName evidence="2">Microbial-type PARG catalytic domain-containing protein</fullName>
    </recommendedName>
</protein>